<dbReference type="Gene3D" id="3.40.50.1000">
    <property type="entry name" value="HAD superfamily/HAD-like"/>
    <property type="match status" value="1"/>
</dbReference>
<evidence type="ECO:0000259" key="2">
    <source>
        <dbReference type="Pfam" id="PF03632"/>
    </source>
</evidence>
<organism evidence="5 6">
    <name type="scientific">Auritidibacter ignavus</name>
    <dbReference type="NCBI Taxonomy" id="678932"/>
    <lineage>
        <taxon>Bacteria</taxon>
        <taxon>Bacillati</taxon>
        <taxon>Actinomycetota</taxon>
        <taxon>Actinomycetes</taxon>
        <taxon>Micrococcales</taxon>
        <taxon>Micrococcaceae</taxon>
        <taxon>Auritidibacter</taxon>
    </lineage>
</organism>
<dbReference type="Pfam" id="PF03636">
    <property type="entry name" value="Glyco_hydro_65N"/>
    <property type="match status" value="1"/>
</dbReference>
<keyword evidence="1" id="KW-0326">Glycosidase</keyword>
<dbReference type="SFLD" id="SFLDG01129">
    <property type="entry name" value="C1.5:_HAD__Beta-PGM__Phosphata"/>
    <property type="match status" value="1"/>
</dbReference>
<protein>
    <submittedName>
        <fullName evidence="5">HAD-IA family hydrolase</fullName>
    </submittedName>
</protein>
<evidence type="ECO:0000259" key="3">
    <source>
        <dbReference type="Pfam" id="PF03633"/>
    </source>
</evidence>
<dbReference type="SUPFAM" id="SSF74650">
    <property type="entry name" value="Galactose mutarotase-like"/>
    <property type="match status" value="1"/>
</dbReference>
<dbReference type="InterPro" id="IPR012341">
    <property type="entry name" value="6hp_glycosidase-like_sf"/>
</dbReference>
<sequence>MHPLSTSNQVTSSVGRHGLRHYRGVIFDMDGVVTKTVQVHAEAWKKLFDQALPAVGQLEMNREVVIADPNRLREFDVDSDYLRFVDGMPREDGVRNFFASRDLSVPERAHIGEDAETITPEAAADFEGELTVQGLAELKQSFFDQVLALDGVEVFADATEVLDKLRHERIPTAIVSSSRNAPNVLTAGGVIDYFDVIVDGNTALAEDLEGKPAPAMFLRAADEMGLEPEDMVVLEDAVSGVTAATAGEFGLVIGVDRLQDPGRLAEAGAHIVTDDLTSLKLDRRVTHDMDSRWVLNFTGYEPENEGTREALCTLANGYWGTRGSVPGTLASEVHYPGSYAAGVFNRLTTDLQGHVVETEHMVNLPDWTYVTITDDQGTLLSPTNPSLSLEDYHQHLDLRRGLLSRTIRYRTASGRITEVTTRQFQSMAGEHLAAMQIKITAENWSGRVQVRSGINGRVANQNVTDDLQLANRHWEPVTAETLDPETVLLETVTSQSQVHVAIATRTRLTPGSPGSSAHSAEYSPELSRNLITGADELTIGHEIDLQVTAGEKLSLEKIAAMTTSRDHAISTPAINSSKRINRVKSFRDLLSYHEKMWGVLWSKFAVEIDFGRPIDITRTAPVDTMASDRPLLRHQLALNVHTFHVLQTVFGNREELDASVPARGLHGEGYRGHLFWDELYIHPMLILRRPEYTRGLLLYRYRRLGEARAMAAAEGYDGAMYPWQSGSDGREETPTELWNPRSQMWMPDNSHRQRHVSLAIAYSVLRYLEATHDESFLSDYGAEMLVEICRFFVSLTSYDPATDRYSIHGVMGPDEYHDGYPDTPGSGLSNNAYTNMLLAWVLQSTIEWLRYLEKRNDPVGNWLDLFVEEVASWEDVASKLTVPFMEVSGRHIIAQFEGYQDLLEFDWEGYRAKYGNIGRLDLILQAEGDTTNRYKLSKQADTLMLTYLFSAEELYEMLSRLGYVYTAEDHEATVDYYLHRTSHGSSLSQLVHGWVAARIDRSNSWKLFTEGMEVDLSDTQGGTTREGVHLGLMAGSVDMVIRGYAGVETRGNMLRLNPQLPEELPGVKFSLLVQRQPLVVELTHERAEITLLDAASHPLDVIVQDQQQQLAPGQTWSVELVDA</sequence>
<dbReference type="GO" id="GO:0005975">
    <property type="term" value="P:carbohydrate metabolic process"/>
    <property type="evidence" value="ECO:0007669"/>
    <property type="project" value="InterPro"/>
</dbReference>
<dbReference type="GO" id="GO:0030246">
    <property type="term" value="F:carbohydrate binding"/>
    <property type="evidence" value="ECO:0007669"/>
    <property type="project" value="InterPro"/>
</dbReference>
<dbReference type="InterPro" id="IPR005195">
    <property type="entry name" value="Glyco_hydro_65_M"/>
</dbReference>
<evidence type="ECO:0000313" key="6">
    <source>
        <dbReference type="Proteomes" id="UP001224674"/>
    </source>
</evidence>
<dbReference type="SUPFAM" id="SSF56784">
    <property type="entry name" value="HAD-like"/>
    <property type="match status" value="1"/>
</dbReference>
<dbReference type="RefSeq" id="WP_279674628.1">
    <property type="nucleotide sequence ID" value="NZ_CP122566.1"/>
</dbReference>
<dbReference type="Pfam" id="PF03633">
    <property type="entry name" value="Glyco_hydro_65C"/>
    <property type="match status" value="1"/>
</dbReference>
<dbReference type="Gene3D" id="2.60.420.10">
    <property type="entry name" value="Maltose phosphorylase, domain 3"/>
    <property type="match status" value="1"/>
</dbReference>
<dbReference type="PANTHER" id="PTHR11051:SF8">
    <property type="entry name" value="PROTEIN-GLUCOSYLGALACTOSYLHYDROXYLYSINE GLUCOSIDASE"/>
    <property type="match status" value="1"/>
</dbReference>
<dbReference type="InterPro" id="IPR005194">
    <property type="entry name" value="Glyco_hydro_65_C"/>
</dbReference>
<dbReference type="InterPro" id="IPR036412">
    <property type="entry name" value="HAD-like_sf"/>
</dbReference>
<dbReference type="AlphaFoldDB" id="A0AAJ6AMP8"/>
<dbReference type="EMBL" id="CP122566">
    <property type="protein sequence ID" value="WGH92619.1"/>
    <property type="molecule type" value="Genomic_DNA"/>
</dbReference>
<name>A0AAJ6AMP8_9MICC</name>
<dbReference type="InterPro" id="IPR005196">
    <property type="entry name" value="Glyco_hydro_65_N"/>
</dbReference>
<dbReference type="InterPro" id="IPR008928">
    <property type="entry name" value="6-hairpin_glycosidase_sf"/>
</dbReference>
<dbReference type="InterPro" id="IPR006439">
    <property type="entry name" value="HAD-SF_hydro_IA"/>
</dbReference>
<keyword evidence="6" id="KW-1185">Reference proteome</keyword>
<dbReference type="SUPFAM" id="SSF48208">
    <property type="entry name" value="Six-hairpin glycosidases"/>
    <property type="match status" value="1"/>
</dbReference>
<evidence type="ECO:0000256" key="1">
    <source>
        <dbReference type="ARBA" id="ARBA00023295"/>
    </source>
</evidence>
<dbReference type="Pfam" id="PF00702">
    <property type="entry name" value="Hydrolase"/>
    <property type="match status" value="1"/>
</dbReference>
<dbReference type="GO" id="GO:0016757">
    <property type="term" value="F:glycosyltransferase activity"/>
    <property type="evidence" value="ECO:0007669"/>
    <property type="project" value="UniProtKB-ARBA"/>
</dbReference>
<dbReference type="Gene3D" id="1.50.10.10">
    <property type="match status" value="1"/>
</dbReference>
<keyword evidence="5" id="KW-0378">Hydrolase</keyword>
<evidence type="ECO:0000313" key="5">
    <source>
        <dbReference type="EMBL" id="WGH92619.1"/>
    </source>
</evidence>
<proteinExistence type="predicted"/>
<dbReference type="Proteomes" id="UP001224674">
    <property type="component" value="Chromosome"/>
</dbReference>
<feature type="domain" description="Glycoside hydrolase family 65 central catalytic" evidence="2">
    <location>
        <begin position="641"/>
        <end position="1037"/>
    </location>
</feature>
<accession>A0AAJ6AMP8</accession>
<dbReference type="SFLD" id="SFLDS00003">
    <property type="entry name" value="Haloacid_Dehalogenase"/>
    <property type="match status" value="1"/>
</dbReference>
<dbReference type="InterPro" id="IPR011013">
    <property type="entry name" value="Gal_mutarotase_sf_dom"/>
</dbReference>
<dbReference type="InterPro" id="IPR023214">
    <property type="entry name" value="HAD_sf"/>
</dbReference>
<dbReference type="Pfam" id="PF03632">
    <property type="entry name" value="Glyco_hydro_65m"/>
    <property type="match status" value="1"/>
</dbReference>
<dbReference type="InterPro" id="IPR037018">
    <property type="entry name" value="GH65_N"/>
</dbReference>
<evidence type="ECO:0000259" key="4">
    <source>
        <dbReference type="Pfam" id="PF03636"/>
    </source>
</evidence>
<feature type="domain" description="Glycoside hydrolase family 65 N-terminal" evidence="4">
    <location>
        <begin position="298"/>
        <end position="565"/>
    </location>
</feature>
<feature type="domain" description="Glycoside hydrolase family 65 C-terminal" evidence="3">
    <location>
        <begin position="1048"/>
        <end position="1110"/>
    </location>
</feature>
<dbReference type="Gene3D" id="1.10.150.240">
    <property type="entry name" value="Putative phosphatase, domain 2"/>
    <property type="match status" value="1"/>
</dbReference>
<gene>
    <name evidence="5" type="ORF">QDX21_09975</name>
</gene>
<dbReference type="PANTHER" id="PTHR11051">
    <property type="entry name" value="GLYCOSYL HYDROLASE-RELATED"/>
    <property type="match status" value="1"/>
</dbReference>
<dbReference type="GO" id="GO:0004553">
    <property type="term" value="F:hydrolase activity, hydrolyzing O-glycosyl compounds"/>
    <property type="evidence" value="ECO:0007669"/>
    <property type="project" value="TreeGrafter"/>
</dbReference>
<dbReference type="InterPro" id="IPR023198">
    <property type="entry name" value="PGP-like_dom2"/>
</dbReference>
<dbReference type="Gene3D" id="2.70.98.40">
    <property type="entry name" value="Glycoside hydrolase, family 65, N-terminal domain"/>
    <property type="match status" value="1"/>
</dbReference>
<dbReference type="NCBIfam" id="TIGR01509">
    <property type="entry name" value="HAD-SF-IA-v3"/>
    <property type="match status" value="1"/>
</dbReference>
<reference evidence="5 6" key="1">
    <citation type="submission" date="2023-03" db="EMBL/GenBank/DDBJ databases">
        <title>Complete genome sequences of several Auritidibacter ignavus strains isolated from ear infections.</title>
        <authorList>
            <person name="Baehr T."/>
            <person name="Baumhoegger A.M."/>
        </authorList>
    </citation>
    <scope>NUCLEOTIDE SEQUENCE [LARGE SCALE GENOMIC DNA]</scope>
    <source>
        <strain evidence="5 6">BABAE-6</strain>
    </source>
</reference>